<feature type="domain" description="Histidine kinase" evidence="8">
    <location>
        <begin position="321"/>
        <end position="537"/>
    </location>
</feature>
<dbReference type="InterPro" id="IPR052163">
    <property type="entry name" value="DGC-Regulatory_Protein"/>
</dbReference>
<evidence type="ECO:0000259" key="8">
    <source>
        <dbReference type="PROSITE" id="PS50109"/>
    </source>
</evidence>
<dbReference type="InterPro" id="IPR003661">
    <property type="entry name" value="HisK_dim/P_dom"/>
</dbReference>
<dbReference type="FunFam" id="3.30.565.10:FF:000006">
    <property type="entry name" value="Sensor histidine kinase WalK"/>
    <property type="match status" value="1"/>
</dbReference>
<dbReference type="GO" id="GO:0005886">
    <property type="term" value="C:plasma membrane"/>
    <property type="evidence" value="ECO:0007669"/>
    <property type="project" value="UniProtKB-ARBA"/>
</dbReference>
<dbReference type="SUPFAM" id="SSF55874">
    <property type="entry name" value="ATPase domain of HSP90 chaperone/DNA topoisomerase II/histidine kinase"/>
    <property type="match status" value="1"/>
</dbReference>
<reference evidence="10 11" key="1">
    <citation type="submission" date="2020-08" db="EMBL/GenBank/DDBJ databases">
        <title>Genomic Encyclopedia of Type Strains, Phase IV (KMG-IV): sequencing the most valuable type-strain genomes for metagenomic binning, comparative biology and taxonomic classification.</title>
        <authorList>
            <person name="Goeker M."/>
        </authorList>
    </citation>
    <scope>NUCLEOTIDE SEQUENCE [LARGE SCALE GENOMIC DNA]</scope>
    <source>
        <strain evidence="10 11">DSM 107085</strain>
    </source>
</reference>
<protein>
    <recommendedName>
        <fullName evidence="3">histidine kinase</fullName>
        <ecNumber evidence="3">2.7.13.3</ecNumber>
    </recommendedName>
</protein>
<evidence type="ECO:0000256" key="5">
    <source>
        <dbReference type="ARBA" id="ARBA00022679"/>
    </source>
</evidence>
<dbReference type="SMART" id="SM00387">
    <property type="entry name" value="HATPase_c"/>
    <property type="match status" value="1"/>
</dbReference>
<comment type="catalytic activity">
    <reaction evidence="1">
        <text>ATP + protein L-histidine = ADP + protein N-phospho-L-histidine.</text>
        <dbReference type="EC" id="2.7.13.3"/>
    </reaction>
</comment>
<dbReference type="PROSITE" id="PS50109">
    <property type="entry name" value="HIS_KIN"/>
    <property type="match status" value="1"/>
</dbReference>
<dbReference type="InterPro" id="IPR036890">
    <property type="entry name" value="HATPase_C_sf"/>
</dbReference>
<keyword evidence="5" id="KW-0808">Transferase</keyword>
<evidence type="ECO:0000256" key="2">
    <source>
        <dbReference type="ARBA" id="ARBA00001946"/>
    </source>
</evidence>
<feature type="coiled-coil region" evidence="7">
    <location>
        <begin position="12"/>
        <end position="39"/>
    </location>
</feature>
<dbReference type="OrthoDB" id="9768069at2"/>
<dbReference type="RefSeq" id="WP_052395340.1">
    <property type="nucleotide sequence ID" value="NZ_JACHET010000001.1"/>
</dbReference>
<dbReference type="CDD" id="cd00075">
    <property type="entry name" value="HATPase"/>
    <property type="match status" value="1"/>
</dbReference>
<dbReference type="Pfam" id="PF02518">
    <property type="entry name" value="HATPase_c"/>
    <property type="match status" value="1"/>
</dbReference>
<dbReference type="Proteomes" id="UP000560000">
    <property type="component" value="Unassembled WGS sequence"/>
</dbReference>
<dbReference type="InterPro" id="IPR000160">
    <property type="entry name" value="GGDEF_dom"/>
</dbReference>
<dbReference type="PROSITE" id="PS50887">
    <property type="entry name" value="GGDEF"/>
    <property type="match status" value="1"/>
</dbReference>
<dbReference type="PANTHER" id="PTHR46663:SF2">
    <property type="entry name" value="GGDEF DOMAIN-CONTAINING PROTEIN"/>
    <property type="match status" value="1"/>
</dbReference>
<dbReference type="Pfam" id="PF00990">
    <property type="entry name" value="GGDEF"/>
    <property type="match status" value="1"/>
</dbReference>
<name>A0A841KH71_9GAMM</name>
<evidence type="ECO:0000256" key="4">
    <source>
        <dbReference type="ARBA" id="ARBA00022553"/>
    </source>
</evidence>
<evidence type="ECO:0000256" key="6">
    <source>
        <dbReference type="ARBA" id="ARBA00022777"/>
    </source>
</evidence>
<dbReference type="SUPFAM" id="SSF55073">
    <property type="entry name" value="Nucleotide cyclase"/>
    <property type="match status" value="1"/>
</dbReference>
<dbReference type="Gene3D" id="3.30.70.270">
    <property type="match status" value="1"/>
</dbReference>
<dbReference type="Pfam" id="PF00512">
    <property type="entry name" value="HisKA"/>
    <property type="match status" value="1"/>
</dbReference>
<dbReference type="SMART" id="SM00388">
    <property type="entry name" value="HisKA"/>
    <property type="match status" value="1"/>
</dbReference>
<accession>A0A841KH71</accession>
<proteinExistence type="predicted"/>
<dbReference type="PRINTS" id="PR00344">
    <property type="entry name" value="BCTRLSENSOR"/>
</dbReference>
<dbReference type="CDD" id="cd01949">
    <property type="entry name" value="GGDEF"/>
    <property type="match status" value="1"/>
</dbReference>
<keyword evidence="4" id="KW-0597">Phosphoprotein</keyword>
<dbReference type="EC" id="2.7.13.3" evidence="3"/>
<dbReference type="SMART" id="SM00267">
    <property type="entry name" value="GGDEF"/>
    <property type="match status" value="1"/>
</dbReference>
<gene>
    <name evidence="10" type="ORF">HNQ86_002308</name>
</gene>
<dbReference type="GO" id="GO:0000155">
    <property type="term" value="F:phosphorelay sensor kinase activity"/>
    <property type="evidence" value="ECO:0007669"/>
    <property type="project" value="InterPro"/>
</dbReference>
<dbReference type="InterPro" id="IPR029787">
    <property type="entry name" value="Nucleotide_cyclase"/>
</dbReference>
<dbReference type="Gene3D" id="3.30.565.10">
    <property type="entry name" value="Histidine kinase-like ATPase, C-terminal domain"/>
    <property type="match status" value="1"/>
</dbReference>
<organism evidence="10 11">
    <name type="scientific">Oleiagrimonas soli</name>
    <dbReference type="NCBI Taxonomy" id="1543381"/>
    <lineage>
        <taxon>Bacteria</taxon>
        <taxon>Pseudomonadati</taxon>
        <taxon>Pseudomonadota</taxon>
        <taxon>Gammaproteobacteria</taxon>
        <taxon>Lysobacterales</taxon>
        <taxon>Rhodanobacteraceae</taxon>
        <taxon>Oleiagrimonas</taxon>
    </lineage>
</organism>
<evidence type="ECO:0000256" key="1">
    <source>
        <dbReference type="ARBA" id="ARBA00000085"/>
    </source>
</evidence>
<keyword evidence="6" id="KW-0418">Kinase</keyword>
<dbReference type="PANTHER" id="PTHR46663">
    <property type="entry name" value="DIGUANYLATE CYCLASE DGCT-RELATED"/>
    <property type="match status" value="1"/>
</dbReference>
<dbReference type="SUPFAM" id="SSF47384">
    <property type="entry name" value="Homodimeric domain of signal transducing histidine kinase"/>
    <property type="match status" value="1"/>
</dbReference>
<dbReference type="AlphaFoldDB" id="A0A841KH71"/>
<evidence type="ECO:0000256" key="3">
    <source>
        <dbReference type="ARBA" id="ARBA00012438"/>
    </source>
</evidence>
<dbReference type="InterPro" id="IPR036097">
    <property type="entry name" value="HisK_dim/P_sf"/>
</dbReference>
<dbReference type="CDD" id="cd00082">
    <property type="entry name" value="HisKA"/>
    <property type="match status" value="1"/>
</dbReference>
<comment type="caution">
    <text evidence="10">The sequence shown here is derived from an EMBL/GenBank/DDBJ whole genome shotgun (WGS) entry which is preliminary data.</text>
</comment>
<evidence type="ECO:0000256" key="7">
    <source>
        <dbReference type="SAM" id="Coils"/>
    </source>
</evidence>
<dbReference type="InterPro" id="IPR005467">
    <property type="entry name" value="His_kinase_dom"/>
</dbReference>
<comment type="cofactor">
    <cofactor evidence="2">
        <name>Mg(2+)</name>
        <dbReference type="ChEBI" id="CHEBI:18420"/>
    </cofactor>
</comment>
<keyword evidence="7" id="KW-0175">Coiled coil</keyword>
<evidence type="ECO:0000313" key="10">
    <source>
        <dbReference type="EMBL" id="MBB6184963.1"/>
    </source>
</evidence>
<dbReference type="InterPro" id="IPR043128">
    <property type="entry name" value="Rev_trsase/Diguanyl_cyclase"/>
</dbReference>
<feature type="domain" description="GGDEF" evidence="9">
    <location>
        <begin position="117"/>
        <end position="252"/>
    </location>
</feature>
<evidence type="ECO:0000313" key="11">
    <source>
        <dbReference type="Proteomes" id="UP000560000"/>
    </source>
</evidence>
<dbReference type="EMBL" id="JACHET010000001">
    <property type="protein sequence ID" value="MBB6184963.1"/>
    <property type="molecule type" value="Genomic_DNA"/>
</dbReference>
<dbReference type="InterPro" id="IPR003594">
    <property type="entry name" value="HATPase_dom"/>
</dbReference>
<dbReference type="FunFam" id="3.30.70.270:FF:000001">
    <property type="entry name" value="Diguanylate cyclase domain protein"/>
    <property type="match status" value="1"/>
</dbReference>
<sequence length="546" mass="58638">MNKTSDNKGSGARKAARELAQLHEQAVQAREVLIRLQQDVVEAKSFLDSNRSNQLLEANERLVICALNAKTEAEAASRALGELSRSAQLDALTALPNRVCLLDRFEGAIAFAKRHGTQVALLFFDLDDFKKINDTLGHAVGDGVLKLAAERLAALVRKEDMVSRYGGDEFLVLLTEVSHASDAILVADKMIASIAVPCRVGDHSLHLTASIGISIYPDDGADVETLIDRADTAMYRAKRIGLGRSVFHGEDPSVARSLEFPARAPMRHPLGHQDFSSAEYEHRHAQLREANEELVLAALSAQELQAIAELKQRQQKDSLAVVAHELRNPLMPIRIAAEMIGMVGVDEVPHYQAIIEQGVEQMARLVSDLLDVSRASTGKLRIECQVVDLAALLVEAVDAYRPAVDKRGQHLRIQVPPRVLDLDGDPVRLVQIFSNLLDNASKYTPKGGEIGLSAVVDGDAIVITVSDNGIGITVDALPGIFEPFAQEPHAIGFSGSGLGIGLTVVRELVEAHGGTVIARSAGAGSGSQFIVTLPFCAAGKSCADPS</sequence>
<dbReference type="Gene3D" id="1.10.287.130">
    <property type="match status" value="1"/>
</dbReference>
<evidence type="ECO:0000259" key="9">
    <source>
        <dbReference type="PROSITE" id="PS50887"/>
    </source>
</evidence>
<dbReference type="InterPro" id="IPR004358">
    <property type="entry name" value="Sig_transdc_His_kin-like_C"/>
</dbReference>
<dbReference type="NCBIfam" id="TIGR00254">
    <property type="entry name" value="GGDEF"/>
    <property type="match status" value="1"/>
</dbReference>